<evidence type="ECO:0000313" key="1">
    <source>
        <dbReference type="EMBL" id="KPQ10291.1"/>
    </source>
</evidence>
<dbReference type="Proteomes" id="UP000050421">
    <property type="component" value="Unassembled WGS sequence"/>
</dbReference>
<evidence type="ECO:0000313" key="2">
    <source>
        <dbReference type="Proteomes" id="UP000050421"/>
    </source>
</evidence>
<dbReference type="PATRIC" id="fig|1305737.6.peg.150"/>
<proteinExistence type="predicted"/>
<accession>A0A0P7XRS8</accession>
<dbReference type="EMBL" id="LJXT01000131">
    <property type="protein sequence ID" value="KPQ10291.1"/>
    <property type="molecule type" value="Genomic_DNA"/>
</dbReference>
<dbReference type="STRING" id="1305737.GCA_000526355_00452"/>
<comment type="caution">
    <text evidence="1">The sequence shown here is derived from an EMBL/GenBank/DDBJ whole genome shotgun (WGS) entry which is preliminary data.</text>
</comment>
<sequence>MPTLKPYTLPSRTSRNTSQNLAKSMVSLTLNDNMKEKSQWLTLCISNSGLGANLNRFCVYLSIFLSDSLVG</sequence>
<protein>
    <submittedName>
        <fullName evidence="1">Uncharacterized protein</fullName>
    </submittedName>
</protein>
<reference evidence="1 2" key="1">
    <citation type="submission" date="2015-09" db="EMBL/GenBank/DDBJ databases">
        <title>Identification and resolution of microdiversity through metagenomic sequencing of parallel consortia.</title>
        <authorList>
            <person name="Nelson W.C."/>
            <person name="Romine M.F."/>
            <person name="Lindemann S.R."/>
        </authorList>
    </citation>
    <scope>NUCLEOTIDE SEQUENCE [LARGE SCALE GENOMIC DNA]</scope>
    <source>
        <strain evidence="1">HL-49</strain>
    </source>
</reference>
<gene>
    <name evidence="1" type="ORF">HLUCCX10_15800</name>
</gene>
<name>A0A0P7XRS8_9BACT</name>
<organism evidence="1 2">
    <name type="scientific">Algoriphagus marincola HL-49</name>
    <dbReference type="NCBI Taxonomy" id="1305737"/>
    <lineage>
        <taxon>Bacteria</taxon>
        <taxon>Pseudomonadati</taxon>
        <taxon>Bacteroidota</taxon>
        <taxon>Cytophagia</taxon>
        <taxon>Cytophagales</taxon>
        <taxon>Cyclobacteriaceae</taxon>
        <taxon>Algoriphagus</taxon>
    </lineage>
</organism>
<dbReference type="AlphaFoldDB" id="A0A0P7XRS8"/>